<evidence type="ECO:0000256" key="3">
    <source>
        <dbReference type="ARBA" id="ARBA00023125"/>
    </source>
</evidence>
<dbReference type="GO" id="GO:0005634">
    <property type="term" value="C:nucleus"/>
    <property type="evidence" value="ECO:0007669"/>
    <property type="project" value="UniProtKB-SubCell"/>
</dbReference>
<evidence type="ECO:0000256" key="1">
    <source>
        <dbReference type="ARBA" id="ARBA00004123"/>
    </source>
</evidence>
<dbReference type="RefSeq" id="XP_055693916.1">
    <property type="nucleotide sequence ID" value="XM_055837941.1"/>
</dbReference>
<evidence type="ECO:0000256" key="6">
    <source>
        <dbReference type="ARBA" id="ARBA00069746"/>
    </source>
</evidence>
<feature type="region of interest" description="Disordered" evidence="7">
    <location>
        <begin position="367"/>
        <end position="386"/>
    </location>
</feature>
<feature type="region of interest" description="Disordered" evidence="7">
    <location>
        <begin position="225"/>
        <end position="293"/>
    </location>
</feature>
<feature type="compositionally biased region" description="Low complexity" evidence="7">
    <location>
        <begin position="249"/>
        <end position="263"/>
    </location>
</feature>
<dbReference type="InterPro" id="IPR050142">
    <property type="entry name" value="MADS-box/MEF2_TF"/>
</dbReference>
<dbReference type="CTD" id="37890"/>
<feature type="domain" description="MADS-box" evidence="8">
    <location>
        <begin position="119"/>
        <end position="179"/>
    </location>
</feature>
<organism evidence="9">
    <name type="scientific">Lutzomyia longipalpis</name>
    <name type="common">Sand fly</name>
    <dbReference type="NCBI Taxonomy" id="7200"/>
    <lineage>
        <taxon>Eukaryota</taxon>
        <taxon>Metazoa</taxon>
        <taxon>Ecdysozoa</taxon>
        <taxon>Arthropoda</taxon>
        <taxon>Hexapoda</taxon>
        <taxon>Insecta</taxon>
        <taxon>Pterygota</taxon>
        <taxon>Neoptera</taxon>
        <taxon>Endopterygota</taxon>
        <taxon>Diptera</taxon>
        <taxon>Nematocera</taxon>
        <taxon>Psychodoidea</taxon>
        <taxon>Psychodidae</taxon>
        <taxon>Lutzomyia</taxon>
        <taxon>Lutzomyia</taxon>
    </lineage>
</organism>
<dbReference type="GO" id="GO:0045944">
    <property type="term" value="P:positive regulation of transcription by RNA polymerase II"/>
    <property type="evidence" value="ECO:0007669"/>
    <property type="project" value="InterPro"/>
</dbReference>
<dbReference type="AlphaFoldDB" id="A0A7G3AZ17"/>
<dbReference type="GO" id="GO:0046983">
    <property type="term" value="F:protein dimerization activity"/>
    <property type="evidence" value="ECO:0007669"/>
    <property type="project" value="InterPro"/>
</dbReference>
<reference evidence="9" key="1">
    <citation type="journal article" date="2020" name="BMC">
        <title>Leishmania infection induces a limited differential gene expression in the sand fly midgut.</title>
        <authorList>
            <person name="Coutinho-Abreu I.V."/>
            <person name="Serafim T.D."/>
            <person name="Meneses C."/>
            <person name="Kamhawi S."/>
            <person name="Oliveira F."/>
            <person name="Valenzuela J.G."/>
        </authorList>
    </citation>
    <scope>NUCLEOTIDE SEQUENCE</scope>
    <source>
        <strain evidence="9">Jacobina</strain>
        <tissue evidence="9">Midgut</tissue>
    </source>
</reference>
<evidence type="ECO:0000256" key="7">
    <source>
        <dbReference type="SAM" id="MobiDB-lite"/>
    </source>
</evidence>
<dbReference type="EMBL" id="GITU01007713">
    <property type="protein sequence ID" value="MBC1176416.1"/>
    <property type="molecule type" value="Transcribed_RNA"/>
</dbReference>
<keyword evidence="4" id="KW-0804">Transcription</keyword>
<dbReference type="Gene3D" id="3.40.1810.10">
    <property type="entry name" value="Transcription factor, MADS-box"/>
    <property type="match status" value="1"/>
</dbReference>
<dbReference type="PROSITE" id="PS00350">
    <property type="entry name" value="MADS_BOX_1"/>
    <property type="match status" value="1"/>
</dbReference>
<dbReference type="InterPro" id="IPR033897">
    <property type="entry name" value="SRF-like_MADS-box"/>
</dbReference>
<comment type="subcellular location">
    <subcellularLocation>
        <location evidence="1">Nucleus</location>
    </subcellularLocation>
</comment>
<dbReference type="GeneID" id="129796168"/>
<protein>
    <recommendedName>
        <fullName evidence="6">Serum response factor homolog</fullName>
    </recommendedName>
</protein>
<keyword evidence="2" id="KW-0805">Transcription regulation</keyword>
<dbReference type="CDD" id="cd00266">
    <property type="entry name" value="MADS_SRF_like"/>
    <property type="match status" value="1"/>
</dbReference>
<evidence type="ECO:0000313" key="9">
    <source>
        <dbReference type="EMBL" id="MBC1176416.1"/>
    </source>
</evidence>
<feature type="compositionally biased region" description="Polar residues" evidence="7">
    <location>
        <begin position="271"/>
        <end position="293"/>
    </location>
</feature>
<dbReference type="PANTHER" id="PTHR48019">
    <property type="entry name" value="SERUM RESPONSE FACTOR HOMOLOG"/>
    <property type="match status" value="1"/>
</dbReference>
<dbReference type="KEGG" id="lll:129796168"/>
<dbReference type="PRINTS" id="PR00404">
    <property type="entry name" value="MADSDOMAIN"/>
</dbReference>
<evidence type="ECO:0000256" key="5">
    <source>
        <dbReference type="ARBA" id="ARBA00023242"/>
    </source>
</evidence>
<dbReference type="SMART" id="SM00432">
    <property type="entry name" value="MADS"/>
    <property type="match status" value="1"/>
</dbReference>
<dbReference type="InterPro" id="IPR036879">
    <property type="entry name" value="TF_MADSbox_sf"/>
</dbReference>
<evidence type="ECO:0000256" key="2">
    <source>
        <dbReference type="ARBA" id="ARBA00023015"/>
    </source>
</evidence>
<dbReference type="GO" id="GO:0000987">
    <property type="term" value="F:cis-regulatory region sequence-specific DNA binding"/>
    <property type="evidence" value="ECO:0007669"/>
    <property type="project" value="InterPro"/>
</dbReference>
<dbReference type="FunFam" id="3.40.1810.10:FF:000002">
    <property type="entry name" value="Serum response factor b"/>
    <property type="match status" value="1"/>
</dbReference>
<evidence type="ECO:0000256" key="4">
    <source>
        <dbReference type="ARBA" id="ARBA00023163"/>
    </source>
</evidence>
<dbReference type="OrthoDB" id="2284405at2759"/>
<dbReference type="RefSeq" id="XP_055693915.1">
    <property type="nucleotide sequence ID" value="XM_055837940.1"/>
</dbReference>
<proteinExistence type="predicted"/>
<keyword evidence="3" id="KW-0238">DNA-binding</keyword>
<dbReference type="InterPro" id="IPR002100">
    <property type="entry name" value="TF_MADSbox"/>
</dbReference>
<keyword evidence="5" id="KW-0539">Nucleus</keyword>
<accession>A0A7G3AZ17</accession>
<name>A0A7G3AZ17_LUTLO</name>
<sequence>MDPTGGRDSRYNLNYSMSMLGDSSEIYGNPNVTLARPPSGGGLGQVMSRSGGLINSNTQCGSLSRGLKRTNSECFDERAMGSQTMGLDGCSGGVQDVVEEGFTSLQQKKSPPSNGKKTKGRVKIKMEYIDNKLRRYTTFSKRKTGIMKKAYELSTLTGTQVMLLVASETGHVYTFATRKLQPMITSEAGKALIQTCLNSPDPPSSTGAGDQRMSATGFEETELSYNIGDEDSKDGRSPLSSADSDDSSGAESPPPSVSISNSNMVEHKHPSTSTVCVQPETPSKMSSSVISSTAGGMPQLQSGLGSVLYPAAALANLPQDVLFSLVQAGHLQFRSNEDGAHQYITIPLATTTASTPPALTTLSSIKEEHSANGRHSPVIIKKETVE</sequence>
<dbReference type="GO" id="GO:0000981">
    <property type="term" value="F:DNA-binding transcription factor activity, RNA polymerase II-specific"/>
    <property type="evidence" value="ECO:0007669"/>
    <property type="project" value="InterPro"/>
</dbReference>
<evidence type="ECO:0000259" key="8">
    <source>
        <dbReference type="PROSITE" id="PS50066"/>
    </source>
</evidence>
<dbReference type="VEuPathDB" id="VectorBase:LLONM1_005750"/>
<dbReference type="SUPFAM" id="SSF55455">
    <property type="entry name" value="SRF-like"/>
    <property type="match status" value="1"/>
</dbReference>
<dbReference type="PROSITE" id="PS50066">
    <property type="entry name" value="MADS_BOX_2"/>
    <property type="match status" value="1"/>
</dbReference>
<dbReference type="Pfam" id="PF00319">
    <property type="entry name" value="SRF-TF"/>
    <property type="match status" value="1"/>
</dbReference>